<evidence type="ECO:0000256" key="1">
    <source>
        <dbReference type="SAM" id="Phobius"/>
    </source>
</evidence>
<dbReference type="AlphaFoldDB" id="A0A8K0AA15"/>
<accession>A0A8K0AA15</accession>
<gene>
    <name evidence="2" type="primary">Hypp4707</name>
    <name evidence="2" type="ORF">BLAG_LOCUS23652</name>
</gene>
<feature type="transmembrane region" description="Helical" evidence="1">
    <location>
        <begin position="94"/>
        <end position="117"/>
    </location>
</feature>
<proteinExistence type="predicted"/>
<feature type="transmembrane region" description="Helical" evidence="1">
    <location>
        <begin position="129"/>
        <end position="146"/>
    </location>
</feature>
<keyword evidence="3" id="KW-1185">Reference proteome</keyword>
<reference evidence="2" key="1">
    <citation type="submission" date="2022-01" db="EMBL/GenBank/DDBJ databases">
        <authorList>
            <person name="Braso-Vives M."/>
        </authorList>
    </citation>
    <scope>NUCLEOTIDE SEQUENCE</scope>
</reference>
<evidence type="ECO:0000313" key="3">
    <source>
        <dbReference type="Proteomes" id="UP000838412"/>
    </source>
</evidence>
<dbReference type="Proteomes" id="UP000838412">
    <property type="component" value="Chromosome 8"/>
</dbReference>
<protein>
    <submittedName>
        <fullName evidence="2">Hypp4707 protein</fullName>
    </submittedName>
</protein>
<feature type="transmembrane region" description="Helical" evidence="1">
    <location>
        <begin position="237"/>
        <end position="256"/>
    </location>
</feature>
<dbReference type="OrthoDB" id="10006207at2759"/>
<feature type="transmembrane region" description="Helical" evidence="1">
    <location>
        <begin position="60"/>
        <end position="82"/>
    </location>
</feature>
<feature type="transmembrane region" description="Helical" evidence="1">
    <location>
        <begin position="35"/>
        <end position="54"/>
    </location>
</feature>
<keyword evidence="1" id="KW-0812">Transmembrane</keyword>
<dbReference type="EMBL" id="OV696693">
    <property type="protein sequence ID" value="CAH1271772.1"/>
    <property type="molecule type" value="Genomic_DNA"/>
</dbReference>
<feature type="transmembrane region" description="Helical" evidence="1">
    <location>
        <begin position="205"/>
        <end position="228"/>
    </location>
</feature>
<feature type="transmembrane region" description="Helical" evidence="1">
    <location>
        <begin position="262"/>
        <end position="283"/>
    </location>
</feature>
<organism evidence="2 3">
    <name type="scientific">Branchiostoma lanceolatum</name>
    <name type="common">Common lancelet</name>
    <name type="synonym">Amphioxus lanceolatum</name>
    <dbReference type="NCBI Taxonomy" id="7740"/>
    <lineage>
        <taxon>Eukaryota</taxon>
        <taxon>Metazoa</taxon>
        <taxon>Chordata</taxon>
        <taxon>Cephalochordata</taxon>
        <taxon>Leptocardii</taxon>
        <taxon>Amphioxiformes</taxon>
        <taxon>Branchiostomatidae</taxon>
        <taxon>Branchiostoma</taxon>
    </lineage>
</organism>
<sequence>MEISEIVRTAAMLVAFAVAVSRGRKIWMMADAGAVLLFGVAWLVMPGVILGQMTTGPLGAFHLTLSRMFGALLIGTVVTFYKTRNSGDITVSNVLLYSRVVGISMQLMAVGYGQMYYRDLEKGGWTSEQVWYGLFGGGVWLLGNLYHSARNDQFGCYSQRNDRLSFVLRLDGFLCLLLALADFAFGDLLNTPFMMDAKPDGIHLHMTRCNGAVTFMSALVSSWAPVFLKDEDKRNVLLGRIVQNVLMTVITLHYMWSFYSTALLSGLAFGVGQLGLLAFGYLAPTGKKTA</sequence>
<evidence type="ECO:0000313" key="2">
    <source>
        <dbReference type="EMBL" id="CAH1271772.1"/>
    </source>
</evidence>
<feature type="transmembrane region" description="Helical" evidence="1">
    <location>
        <begin position="166"/>
        <end position="185"/>
    </location>
</feature>
<name>A0A8K0AA15_BRALA</name>
<keyword evidence="1" id="KW-0472">Membrane</keyword>
<keyword evidence="1" id="KW-1133">Transmembrane helix</keyword>